<evidence type="ECO:0008006" key="4">
    <source>
        <dbReference type="Google" id="ProtNLM"/>
    </source>
</evidence>
<evidence type="ECO:0000313" key="3">
    <source>
        <dbReference type="Proteomes" id="UP000829925"/>
    </source>
</evidence>
<keyword evidence="1" id="KW-0732">Signal</keyword>
<evidence type="ECO:0000313" key="2">
    <source>
        <dbReference type="EMBL" id="UOR07783.1"/>
    </source>
</evidence>
<dbReference type="RefSeq" id="WP_245097778.1">
    <property type="nucleotide sequence ID" value="NZ_CP095054.1"/>
</dbReference>
<keyword evidence="3" id="KW-1185">Reference proteome</keyword>
<dbReference type="KEGG" id="haei:MUN82_21705"/>
<geneLocation type="plasmid" evidence="2 3">
    <name>unnamed1</name>
</geneLocation>
<evidence type="ECO:0000256" key="1">
    <source>
        <dbReference type="SAM" id="SignalP"/>
    </source>
</evidence>
<organism evidence="2 3">
    <name type="scientific">Hymenobacter aerilatus</name>
    <dbReference type="NCBI Taxonomy" id="2932251"/>
    <lineage>
        <taxon>Bacteria</taxon>
        <taxon>Pseudomonadati</taxon>
        <taxon>Bacteroidota</taxon>
        <taxon>Cytophagia</taxon>
        <taxon>Cytophagales</taxon>
        <taxon>Hymenobacteraceae</taxon>
        <taxon>Hymenobacter</taxon>
    </lineage>
</organism>
<dbReference type="Proteomes" id="UP000829925">
    <property type="component" value="Plasmid unnamed1"/>
</dbReference>
<protein>
    <recommendedName>
        <fullName evidence="4">Lipoprotein</fullName>
    </recommendedName>
</protein>
<gene>
    <name evidence="2" type="ORF">MUN82_21705</name>
</gene>
<accession>A0A8T9T4A7</accession>
<reference evidence="2 3" key="1">
    <citation type="submission" date="2022-04" db="EMBL/GenBank/DDBJ databases">
        <title>Hymenobacter sp. isolated from the air.</title>
        <authorList>
            <person name="Won M."/>
            <person name="Lee C.-M."/>
            <person name="Woen H.-Y."/>
            <person name="Kwon S.-W."/>
        </authorList>
    </citation>
    <scope>NUCLEOTIDE SEQUENCE [LARGE SCALE GENOMIC DNA]</scope>
    <source>
        <strain evidence="3">5413 J-13</strain>
        <plasmid evidence="2 3">unnamed1</plasmid>
    </source>
</reference>
<sequence>MKTKITLPILGLATLLIGCGSDKATTAMDNRAVETAPPTVSTSPVAVAAVAFADSLASAPKAEKADITAARSFAQAVNTWETSDLNGAVKEHPVVANIWKRYRYVLRTVVRSRGMNRVKPEDVVTWNGFTPQCEEAMKMLLPLIQEPNVTATQALPTLQSVDSSIGRVRFAAERHMMYLEHPYTRTL</sequence>
<keyword evidence="2" id="KW-0614">Plasmid</keyword>
<dbReference type="EMBL" id="CP095054">
    <property type="protein sequence ID" value="UOR07783.1"/>
    <property type="molecule type" value="Genomic_DNA"/>
</dbReference>
<feature type="chain" id="PRO_5035759544" description="Lipoprotein" evidence="1">
    <location>
        <begin position="25"/>
        <end position="187"/>
    </location>
</feature>
<dbReference type="AlphaFoldDB" id="A0A8T9T4A7"/>
<feature type="signal peptide" evidence="1">
    <location>
        <begin position="1"/>
        <end position="24"/>
    </location>
</feature>
<proteinExistence type="predicted"/>
<name>A0A8T9T4A7_9BACT</name>
<dbReference type="PROSITE" id="PS51257">
    <property type="entry name" value="PROKAR_LIPOPROTEIN"/>
    <property type="match status" value="1"/>
</dbReference>